<proteinExistence type="predicted"/>
<accession>A0AAX4L3Y4</accession>
<dbReference type="RefSeq" id="WP_338602940.1">
    <property type="nucleotide sequence ID" value="NZ_CP146016.1"/>
</dbReference>
<gene>
    <name evidence="1" type="ORF">V6M85_03275</name>
</gene>
<organism evidence="1 2">
    <name type="scientific">Sulfolobus tengchongensis</name>
    <dbReference type="NCBI Taxonomy" id="207809"/>
    <lineage>
        <taxon>Archaea</taxon>
        <taxon>Thermoproteota</taxon>
        <taxon>Thermoprotei</taxon>
        <taxon>Sulfolobales</taxon>
        <taxon>Sulfolobaceae</taxon>
        <taxon>Sulfolobus</taxon>
    </lineage>
</organism>
<keyword evidence="2" id="KW-1185">Reference proteome</keyword>
<evidence type="ECO:0000313" key="1">
    <source>
        <dbReference type="EMBL" id="WWQ61116.1"/>
    </source>
</evidence>
<dbReference type="Proteomes" id="UP001432202">
    <property type="component" value="Chromosome"/>
</dbReference>
<name>A0AAX4L3Y4_9CREN</name>
<evidence type="ECO:0000313" key="2">
    <source>
        <dbReference type="Proteomes" id="UP001432202"/>
    </source>
</evidence>
<dbReference type="GeneID" id="89335757"/>
<sequence>MLIPCLKDEIPKVKSAIKEILQGKAALLKFWLYHVMIADFLVNEVHVLMT</sequence>
<dbReference type="AlphaFoldDB" id="A0AAX4L3Y4"/>
<reference evidence="1 2" key="1">
    <citation type="submission" date="2024-02" db="EMBL/GenBank/DDBJ databases">
        <title>STSV induces naive adaptation in Sulfolobus.</title>
        <authorList>
            <person name="Xiang X."/>
            <person name="Song M."/>
        </authorList>
    </citation>
    <scope>NUCLEOTIDE SEQUENCE [LARGE SCALE GENOMIC DNA]</scope>
    <source>
        <strain evidence="1 2">RT2</strain>
    </source>
</reference>
<dbReference type="EMBL" id="CP146016">
    <property type="protein sequence ID" value="WWQ61116.1"/>
    <property type="molecule type" value="Genomic_DNA"/>
</dbReference>
<protein>
    <submittedName>
        <fullName evidence="1">Uncharacterized protein</fullName>
    </submittedName>
</protein>